<dbReference type="Pfam" id="PF06155">
    <property type="entry name" value="GBBH-like_N"/>
    <property type="match status" value="1"/>
</dbReference>
<accession>A0A9P6IKL3</accession>
<dbReference type="GO" id="GO:0046872">
    <property type="term" value="F:metal ion binding"/>
    <property type="evidence" value="ECO:0007669"/>
    <property type="project" value="UniProtKB-KW"/>
</dbReference>
<proteinExistence type="inferred from homology"/>
<dbReference type="InterPro" id="IPR010376">
    <property type="entry name" value="GBBH-like_N"/>
</dbReference>
<dbReference type="InterPro" id="IPR050411">
    <property type="entry name" value="AlphaKG_dependent_hydroxylases"/>
</dbReference>
<evidence type="ECO:0008006" key="13">
    <source>
        <dbReference type="Google" id="ProtNLM"/>
    </source>
</evidence>
<organism evidence="11 12">
    <name type="scientific">Modicella reniformis</name>
    <dbReference type="NCBI Taxonomy" id="1440133"/>
    <lineage>
        <taxon>Eukaryota</taxon>
        <taxon>Fungi</taxon>
        <taxon>Fungi incertae sedis</taxon>
        <taxon>Mucoromycota</taxon>
        <taxon>Mortierellomycotina</taxon>
        <taxon>Mortierellomycetes</taxon>
        <taxon>Mortierellales</taxon>
        <taxon>Mortierellaceae</taxon>
        <taxon>Modicella</taxon>
    </lineage>
</organism>
<evidence type="ECO:0000256" key="5">
    <source>
        <dbReference type="ARBA" id="ARBA00022873"/>
    </source>
</evidence>
<protein>
    <recommendedName>
        <fullName evidence="13">Gamma-butyrobetaine dioxygenase</fullName>
    </recommendedName>
</protein>
<comment type="similarity">
    <text evidence="3">Belongs to the gamma-BBH/TMLD family.</text>
</comment>
<sequence>MLRQTLLRTANAACTPALTPAFRSSTFPRAVYSANTILNRTVFQGIRVVHTTIPVHFASTTQEQLHKNGLPRVNITKNLTANITISPPEGSPFYRARQPTTALNPIWLRDNCPCPDCIHPSTRQKLHTSSQIPLDIGIASHRVLPEGLELTWSKGLDDVGDWEDPSKSQPGHKSLYPWEMILGSYGGTPSEHRGTTRMNHKPVLWDEQIMKDKVLWLDYDEYMNTPDGLLKAVKHLQDYGLFFLGNVPIKDQEVATAAERIGHLRHTFYGRTWDVRSVPNATNVAYTNLNLGLHMDLLYMEAPPGVQLLHSLENNTPGGTSIFMDSFKAVELLKQEYPEDYDILKTTPNTFHYRNASHHLHYNRTTIVVDPMNDALTVNYAPPFQGPLELPADQMAGFYRAMRRFAGYIERPDLQFRHTMQPGQCMVFANRRVLHARTAFDPTKGNRHLKGCYVDLDMFRDKYRTTVQAKEEGAF</sequence>
<evidence type="ECO:0000313" key="11">
    <source>
        <dbReference type="EMBL" id="KAF9929987.1"/>
    </source>
</evidence>
<keyword evidence="5" id="KW-0124">Carnitine biosynthesis</keyword>
<dbReference type="Gene3D" id="3.30.2020.30">
    <property type="match status" value="1"/>
</dbReference>
<dbReference type="CDD" id="cd00250">
    <property type="entry name" value="CAS_like"/>
    <property type="match status" value="1"/>
</dbReference>
<keyword evidence="4" id="KW-0479">Metal-binding</keyword>
<reference evidence="11" key="1">
    <citation type="journal article" date="2020" name="Fungal Divers.">
        <title>Resolving the Mortierellaceae phylogeny through synthesis of multi-gene phylogenetics and phylogenomics.</title>
        <authorList>
            <person name="Vandepol N."/>
            <person name="Liber J."/>
            <person name="Desiro A."/>
            <person name="Na H."/>
            <person name="Kennedy M."/>
            <person name="Barry K."/>
            <person name="Grigoriev I.V."/>
            <person name="Miller A.N."/>
            <person name="O'Donnell K."/>
            <person name="Stajich J.E."/>
            <person name="Bonito G."/>
        </authorList>
    </citation>
    <scope>NUCLEOTIDE SEQUENCE</scope>
    <source>
        <strain evidence="11">MES-2147</strain>
    </source>
</reference>
<comment type="caution">
    <text evidence="11">The sequence shown here is derived from an EMBL/GenBank/DDBJ whole genome shotgun (WGS) entry which is preliminary data.</text>
</comment>
<feature type="domain" description="TauD/TfdA-like" evidence="9">
    <location>
        <begin position="218"/>
        <end position="453"/>
    </location>
</feature>
<comment type="cofactor">
    <cofactor evidence="2">
        <name>L-ascorbate</name>
        <dbReference type="ChEBI" id="CHEBI:38290"/>
    </cofactor>
</comment>
<keyword evidence="7" id="KW-0560">Oxidoreductase</keyword>
<keyword evidence="12" id="KW-1185">Reference proteome</keyword>
<comment type="cofactor">
    <cofactor evidence="1">
        <name>Fe(2+)</name>
        <dbReference type="ChEBI" id="CHEBI:29033"/>
    </cofactor>
</comment>
<dbReference type="PANTHER" id="PTHR10696">
    <property type="entry name" value="GAMMA-BUTYROBETAINE HYDROXYLASE-RELATED"/>
    <property type="match status" value="1"/>
</dbReference>
<evidence type="ECO:0000259" key="9">
    <source>
        <dbReference type="Pfam" id="PF02668"/>
    </source>
</evidence>
<dbReference type="Pfam" id="PF02668">
    <property type="entry name" value="TauD"/>
    <property type="match status" value="1"/>
</dbReference>
<name>A0A9P6IKL3_9FUNG</name>
<dbReference type="Gene3D" id="3.60.130.10">
    <property type="entry name" value="Clavaminate synthase-like"/>
    <property type="match status" value="1"/>
</dbReference>
<evidence type="ECO:0000256" key="1">
    <source>
        <dbReference type="ARBA" id="ARBA00001954"/>
    </source>
</evidence>
<evidence type="ECO:0000256" key="7">
    <source>
        <dbReference type="ARBA" id="ARBA00023002"/>
    </source>
</evidence>
<dbReference type="SUPFAM" id="SSF51197">
    <property type="entry name" value="Clavaminate synthase-like"/>
    <property type="match status" value="1"/>
</dbReference>
<dbReference type="InterPro" id="IPR038492">
    <property type="entry name" value="GBBH-like_N_sf"/>
</dbReference>
<dbReference type="OrthoDB" id="406634at2759"/>
<keyword evidence="8" id="KW-0408">Iron</keyword>
<dbReference type="AlphaFoldDB" id="A0A9P6IKL3"/>
<gene>
    <name evidence="11" type="ORF">BGZ65_005538</name>
</gene>
<evidence type="ECO:0000256" key="6">
    <source>
        <dbReference type="ARBA" id="ARBA00022964"/>
    </source>
</evidence>
<dbReference type="InterPro" id="IPR003819">
    <property type="entry name" value="TauD/TfdA-like"/>
</dbReference>
<evidence type="ECO:0000259" key="10">
    <source>
        <dbReference type="Pfam" id="PF06155"/>
    </source>
</evidence>
<evidence type="ECO:0000313" key="12">
    <source>
        <dbReference type="Proteomes" id="UP000749646"/>
    </source>
</evidence>
<dbReference type="Proteomes" id="UP000749646">
    <property type="component" value="Unassembled WGS sequence"/>
</dbReference>
<dbReference type="EMBL" id="JAAAHW010010143">
    <property type="protein sequence ID" value="KAF9929987.1"/>
    <property type="molecule type" value="Genomic_DNA"/>
</dbReference>
<dbReference type="GO" id="GO:0016706">
    <property type="term" value="F:2-oxoglutarate-dependent dioxygenase activity"/>
    <property type="evidence" value="ECO:0007669"/>
    <property type="project" value="UniProtKB-ARBA"/>
</dbReference>
<feature type="domain" description="Gamma-butyrobetaine hydroxylase-like N-terminal" evidence="10">
    <location>
        <begin position="100"/>
        <end position="157"/>
    </location>
</feature>
<dbReference type="FunFam" id="3.60.130.10:FF:000001">
    <property type="entry name" value="Trimethyllysine dioxygenase, mitochondrial"/>
    <property type="match status" value="1"/>
</dbReference>
<dbReference type="InterPro" id="IPR042098">
    <property type="entry name" value="TauD-like_sf"/>
</dbReference>
<dbReference type="GO" id="GO:0045329">
    <property type="term" value="P:carnitine biosynthetic process"/>
    <property type="evidence" value="ECO:0007669"/>
    <property type="project" value="UniProtKB-KW"/>
</dbReference>
<keyword evidence="6" id="KW-0223">Dioxygenase</keyword>
<evidence type="ECO:0000256" key="2">
    <source>
        <dbReference type="ARBA" id="ARBA00001961"/>
    </source>
</evidence>
<evidence type="ECO:0000256" key="8">
    <source>
        <dbReference type="ARBA" id="ARBA00023004"/>
    </source>
</evidence>
<dbReference type="GO" id="GO:0005739">
    <property type="term" value="C:mitochondrion"/>
    <property type="evidence" value="ECO:0007669"/>
    <property type="project" value="TreeGrafter"/>
</dbReference>
<dbReference type="PANTHER" id="PTHR10696:SF25">
    <property type="entry name" value="OXIDOREDUCTASE AIM17-RELATED"/>
    <property type="match status" value="1"/>
</dbReference>
<evidence type="ECO:0000256" key="3">
    <source>
        <dbReference type="ARBA" id="ARBA00008654"/>
    </source>
</evidence>
<evidence type="ECO:0000256" key="4">
    <source>
        <dbReference type="ARBA" id="ARBA00022723"/>
    </source>
</evidence>